<evidence type="ECO:0000313" key="4">
    <source>
        <dbReference type="EMBL" id="MFC4656338.1"/>
    </source>
</evidence>
<dbReference type="Gene3D" id="2.40.37.20">
    <property type="entry name" value="D-serine dehydratase-like domain"/>
    <property type="match status" value="1"/>
</dbReference>
<keyword evidence="4" id="KW-0413">Isomerase</keyword>
<dbReference type="Pfam" id="PF01168">
    <property type="entry name" value="Ala_racemase_N"/>
    <property type="match status" value="1"/>
</dbReference>
<reference evidence="5" key="1">
    <citation type="journal article" date="2019" name="Int. J. Syst. Evol. Microbiol.">
        <title>The Global Catalogue of Microorganisms (GCM) 10K type strain sequencing project: providing services to taxonomists for standard genome sequencing and annotation.</title>
        <authorList>
            <consortium name="The Broad Institute Genomics Platform"/>
            <consortium name="The Broad Institute Genome Sequencing Center for Infectious Disease"/>
            <person name="Wu L."/>
            <person name="Ma J."/>
        </authorList>
    </citation>
    <scope>NUCLEOTIDE SEQUENCE [LARGE SCALE GENOMIC DNA]</scope>
    <source>
        <strain evidence="5">DT28</strain>
    </source>
</reference>
<evidence type="ECO:0000259" key="3">
    <source>
        <dbReference type="SMART" id="SM01119"/>
    </source>
</evidence>
<dbReference type="GO" id="GO:0008784">
    <property type="term" value="F:alanine racemase activity"/>
    <property type="evidence" value="ECO:0007669"/>
    <property type="project" value="UniProtKB-EC"/>
</dbReference>
<dbReference type="Gene3D" id="3.20.20.10">
    <property type="entry name" value="Alanine racemase"/>
    <property type="match status" value="1"/>
</dbReference>
<keyword evidence="5" id="KW-1185">Reference proteome</keyword>
<dbReference type="EMBL" id="JBHSGB010000014">
    <property type="protein sequence ID" value="MFC4656338.1"/>
    <property type="molecule type" value="Genomic_DNA"/>
</dbReference>
<dbReference type="InterPro" id="IPR051466">
    <property type="entry name" value="D-amino_acid_metab_enzyme"/>
</dbReference>
<keyword evidence="2" id="KW-0456">Lyase</keyword>
<dbReference type="RefSeq" id="WP_377335303.1">
    <property type="nucleotide sequence ID" value="NZ_JBHSGB010000014.1"/>
</dbReference>
<evidence type="ECO:0000313" key="5">
    <source>
        <dbReference type="Proteomes" id="UP001595962"/>
    </source>
</evidence>
<comment type="caution">
    <text evidence="4">The sequence shown here is derived from an EMBL/GenBank/DDBJ whole genome shotgun (WGS) entry which is preliminary data.</text>
</comment>
<dbReference type="InterPro" id="IPR026956">
    <property type="entry name" value="D-ser_dehydrat-like_dom"/>
</dbReference>
<feature type="domain" description="D-serine dehydratase-like" evidence="3">
    <location>
        <begin position="296"/>
        <end position="393"/>
    </location>
</feature>
<dbReference type="InterPro" id="IPR001608">
    <property type="entry name" value="Ala_racemase_N"/>
</dbReference>
<dbReference type="Proteomes" id="UP001595962">
    <property type="component" value="Unassembled WGS sequence"/>
</dbReference>
<dbReference type="SMART" id="SM01119">
    <property type="entry name" value="D-ser_dehydrat"/>
    <property type="match status" value="1"/>
</dbReference>
<dbReference type="PANTHER" id="PTHR28004">
    <property type="entry name" value="ZGC:162816-RELATED"/>
    <property type="match status" value="1"/>
</dbReference>
<dbReference type="EC" id="5.1.1.1" evidence="4"/>
<proteinExistence type="inferred from homology"/>
<dbReference type="Pfam" id="PF14031">
    <property type="entry name" value="D-ser_dehydrat"/>
    <property type="match status" value="1"/>
</dbReference>
<dbReference type="InterPro" id="IPR042208">
    <property type="entry name" value="D-ser_dehydrat-like_sf"/>
</dbReference>
<accession>A0ABV9JPY8</accession>
<comment type="similarity">
    <text evidence="1">Belongs to the DSD1 family.</text>
</comment>
<sequence>MKYQRINEKSGSPFAQQVAANLLQEHVCLPAALLKKQQLQQNIDWMNGFAAAHQVQLAPHCKTAMMPALMQQLLQSGVWGLTVATAYQAQIAAEQGAKKILLANQLTGRATMAVIARLLAQGIEVFVCLDHSSQLSPLNQFFAAEGLVLPVLIELGVPGGRCGCRSTEQALQLATKLQHYPALQLAGIEFYEGVLKGEDAEQQIRLFCQSAAALLQQLRHNGTLTRPRALLSGAGSVWYDVVAEEFQQSQLADNTDLLLRPGCYISLDVGIYQQSQQQIEQRSSTACMQNGALQNALEVACYVQSVPEPGFAVVNLGKRDAAFDAGLPLVLAQYRDGRLLTRPDKANQLSKMMDQHAFWHFAELDVQVGDMLLLGTSHPCLTFDKWRQIWLVDDDYNLLEALTTCF</sequence>
<dbReference type="InterPro" id="IPR029066">
    <property type="entry name" value="PLP-binding_barrel"/>
</dbReference>
<organism evidence="4 5">
    <name type="scientific">Rheinheimera marina</name>
    <dbReference type="NCBI Taxonomy" id="1774958"/>
    <lineage>
        <taxon>Bacteria</taxon>
        <taxon>Pseudomonadati</taxon>
        <taxon>Pseudomonadota</taxon>
        <taxon>Gammaproteobacteria</taxon>
        <taxon>Chromatiales</taxon>
        <taxon>Chromatiaceae</taxon>
        <taxon>Rheinheimera</taxon>
    </lineage>
</organism>
<dbReference type="SUPFAM" id="SSF51419">
    <property type="entry name" value="PLP-binding barrel"/>
    <property type="match status" value="1"/>
</dbReference>
<evidence type="ECO:0000256" key="2">
    <source>
        <dbReference type="ARBA" id="ARBA00023239"/>
    </source>
</evidence>
<gene>
    <name evidence="4" type="ORF">ACFO3I_15080</name>
</gene>
<evidence type="ECO:0000256" key="1">
    <source>
        <dbReference type="ARBA" id="ARBA00005323"/>
    </source>
</evidence>
<protein>
    <submittedName>
        <fullName evidence="4">Alanine racemase</fullName>
        <ecNumber evidence="4">5.1.1.1</ecNumber>
    </submittedName>
</protein>
<name>A0ABV9JPY8_9GAMM</name>
<dbReference type="PANTHER" id="PTHR28004:SF8">
    <property type="entry name" value="D-SERINE DEAMINASE"/>
    <property type="match status" value="1"/>
</dbReference>